<protein>
    <submittedName>
        <fullName evidence="3">HNH endonuclease</fullName>
    </submittedName>
</protein>
<dbReference type="AlphaFoldDB" id="A0A183D5L2"/>
<gene>
    <name evidence="1" type="ORF">GPUH_LOCUS4005</name>
</gene>
<sequence length="75" mass="8738">MTAEWFRNELDKHIGTVNDTQPLKLVPNGRIVINQVNYVFAHRNSTHWNEAKEFVGDCKNFLDEKDHACVFCGKF</sequence>
<keyword evidence="2" id="KW-1185">Reference proteome</keyword>
<dbReference type="Proteomes" id="UP000271098">
    <property type="component" value="Unassembled WGS sequence"/>
</dbReference>
<evidence type="ECO:0000313" key="2">
    <source>
        <dbReference type="Proteomes" id="UP000271098"/>
    </source>
</evidence>
<reference evidence="1 2" key="2">
    <citation type="submission" date="2018-11" db="EMBL/GenBank/DDBJ databases">
        <authorList>
            <consortium name="Pathogen Informatics"/>
        </authorList>
    </citation>
    <scope>NUCLEOTIDE SEQUENCE [LARGE SCALE GENOMIC DNA]</scope>
</reference>
<dbReference type="EMBL" id="UYRT01007221">
    <property type="protein sequence ID" value="VDK41842.1"/>
    <property type="molecule type" value="Genomic_DNA"/>
</dbReference>
<proteinExistence type="predicted"/>
<evidence type="ECO:0000313" key="3">
    <source>
        <dbReference type="WBParaSite" id="GPUH_0000401001-mRNA-1"/>
    </source>
</evidence>
<name>A0A183D5L2_9BILA</name>
<evidence type="ECO:0000313" key="1">
    <source>
        <dbReference type="EMBL" id="VDK41842.1"/>
    </source>
</evidence>
<dbReference type="WBParaSite" id="GPUH_0000401001-mRNA-1">
    <property type="protein sequence ID" value="GPUH_0000401001-mRNA-1"/>
    <property type="gene ID" value="GPUH_0000401001"/>
</dbReference>
<organism evidence="3">
    <name type="scientific">Gongylonema pulchrum</name>
    <dbReference type="NCBI Taxonomy" id="637853"/>
    <lineage>
        <taxon>Eukaryota</taxon>
        <taxon>Metazoa</taxon>
        <taxon>Ecdysozoa</taxon>
        <taxon>Nematoda</taxon>
        <taxon>Chromadorea</taxon>
        <taxon>Rhabditida</taxon>
        <taxon>Spirurina</taxon>
        <taxon>Spiruromorpha</taxon>
        <taxon>Spiruroidea</taxon>
        <taxon>Gongylonematidae</taxon>
        <taxon>Gongylonema</taxon>
    </lineage>
</organism>
<accession>A0A183D5L2</accession>
<reference evidence="3" key="1">
    <citation type="submission" date="2016-06" db="UniProtKB">
        <authorList>
            <consortium name="WormBaseParasite"/>
        </authorList>
    </citation>
    <scope>IDENTIFICATION</scope>
</reference>